<evidence type="ECO:0000313" key="3">
    <source>
        <dbReference type="EMBL" id="SIP96137.1"/>
    </source>
</evidence>
<dbReference type="InterPro" id="IPR038136">
    <property type="entry name" value="CofD-like_dom_sf"/>
</dbReference>
<dbReference type="EMBL" id="FTMN01000001">
    <property type="protein sequence ID" value="SIP96137.1"/>
    <property type="molecule type" value="Genomic_DNA"/>
</dbReference>
<proteinExistence type="inferred from homology"/>
<evidence type="ECO:0000313" key="4">
    <source>
        <dbReference type="Proteomes" id="UP000186895"/>
    </source>
</evidence>
<dbReference type="Gene3D" id="3.40.50.10680">
    <property type="entry name" value="CofD-like domains"/>
    <property type="match status" value="1"/>
</dbReference>
<keyword evidence="2" id="KW-0460">Magnesium</keyword>
<dbReference type="Proteomes" id="UP000186895">
    <property type="component" value="Unassembled WGS sequence"/>
</dbReference>
<dbReference type="PANTHER" id="PTHR43007">
    <property type="entry name" value="2-PHOSPHO-L-LACTATE TRANSFERASE"/>
    <property type="match status" value="1"/>
</dbReference>
<dbReference type="GO" id="GO:0000287">
    <property type="term" value="F:magnesium ion binding"/>
    <property type="evidence" value="ECO:0007669"/>
    <property type="project" value="InterPro"/>
</dbReference>
<organism evidence="3 4">
    <name type="scientific">Marinobacterium stanieri</name>
    <dbReference type="NCBI Taxonomy" id="49186"/>
    <lineage>
        <taxon>Bacteria</taxon>
        <taxon>Pseudomonadati</taxon>
        <taxon>Pseudomonadota</taxon>
        <taxon>Gammaproteobacteria</taxon>
        <taxon>Oceanospirillales</taxon>
        <taxon>Oceanospirillaceae</taxon>
        <taxon>Marinobacterium</taxon>
    </lineage>
</organism>
<dbReference type="STRING" id="49186.SAMN05421647_101592"/>
<reference evidence="3 4" key="1">
    <citation type="submission" date="2017-01" db="EMBL/GenBank/DDBJ databases">
        <authorList>
            <person name="Mah S.A."/>
            <person name="Swanson W.J."/>
            <person name="Moy G.W."/>
            <person name="Vacquier V.D."/>
        </authorList>
    </citation>
    <scope>NUCLEOTIDE SEQUENCE [LARGE SCALE GENOMIC DNA]</scope>
    <source>
        <strain evidence="3 4">DSM 7027</strain>
    </source>
</reference>
<dbReference type="InterPro" id="IPR010115">
    <property type="entry name" value="FbiA/CofD"/>
</dbReference>
<dbReference type="NCBIfam" id="TIGR01819">
    <property type="entry name" value="F420_cofD"/>
    <property type="match status" value="1"/>
</dbReference>
<dbReference type="CDD" id="cd07186">
    <property type="entry name" value="CofD_like"/>
    <property type="match status" value="1"/>
</dbReference>
<dbReference type="HAMAP" id="MF_01257">
    <property type="entry name" value="CofD"/>
    <property type="match status" value="1"/>
</dbReference>
<dbReference type="GO" id="GO:0043743">
    <property type="term" value="F:LPPG:FO 2-phospho-L-lactate transferase activity"/>
    <property type="evidence" value="ECO:0007669"/>
    <property type="project" value="InterPro"/>
</dbReference>
<dbReference type="InterPro" id="IPR002882">
    <property type="entry name" value="CofD"/>
</dbReference>
<dbReference type="eggNOG" id="COG0391">
    <property type="taxonomic scope" value="Bacteria"/>
</dbReference>
<keyword evidence="4" id="KW-1185">Reference proteome</keyword>
<accession>A0A1N6NVR3</accession>
<sequence length="328" mass="35826">MNAHSSPNIVMLCGGVGGAKMAEGFAHSRFADNLSLIGNVADDQDFHGLWVSPDIDTLTYTLTDNIDRNKGWGLVDESNRVLDQLKALGADTWMYLGDRDFATHILRTQLRHQGMRPTEIARRIAESFGLDVPIILPTDDVIQNQVKTENGWVAFQDFFVKWGCQPDVLECRVVGIDQAEATPEALHAIAQADMIVIAPSNPIVSINPILSVPGIREALELSSAFKVAVSPLVAGQTVKGPADKMMLAAGYRADVQGVADFYSGVVDALVIDQQDRAYLSAVEQRIEHVLVTDTLMFNRANKVRLAESIVHAYQSCTARQTPELQQAG</sequence>
<evidence type="ECO:0000256" key="2">
    <source>
        <dbReference type="ARBA" id="ARBA00022842"/>
    </source>
</evidence>
<dbReference type="SUPFAM" id="SSF142338">
    <property type="entry name" value="CofD-like"/>
    <property type="match status" value="1"/>
</dbReference>
<keyword evidence="1 3" id="KW-0808">Transferase</keyword>
<protein>
    <submittedName>
        <fullName evidence="3">LPPG:FO 2-phospho-L-lactate transferase</fullName>
    </submittedName>
</protein>
<dbReference type="Gene3D" id="1.10.8.240">
    <property type="entry name" value="CofD-like domain"/>
    <property type="match status" value="1"/>
</dbReference>
<dbReference type="PANTHER" id="PTHR43007:SF1">
    <property type="entry name" value="2-PHOSPHO-L-LACTATE TRANSFERASE"/>
    <property type="match status" value="1"/>
</dbReference>
<gene>
    <name evidence="3" type="ORF">SAMN05421647_101592</name>
</gene>
<dbReference type="Pfam" id="PF01933">
    <property type="entry name" value="CofD"/>
    <property type="match status" value="1"/>
</dbReference>
<evidence type="ECO:0000256" key="1">
    <source>
        <dbReference type="ARBA" id="ARBA00022679"/>
    </source>
</evidence>
<dbReference type="RefSeq" id="WP_076460670.1">
    <property type="nucleotide sequence ID" value="NZ_FTMN01000001.1"/>
</dbReference>
<dbReference type="AlphaFoldDB" id="A0A1N6NVR3"/>
<name>A0A1N6NVR3_9GAMM</name>